<organism evidence="1 2">
    <name type="scientific">Ilyobacter polytropus (strain ATCC 51220 / DSM 2926 / LMG 16218 / CuHBu1)</name>
    <dbReference type="NCBI Taxonomy" id="572544"/>
    <lineage>
        <taxon>Bacteria</taxon>
        <taxon>Fusobacteriati</taxon>
        <taxon>Fusobacteriota</taxon>
        <taxon>Fusobacteriia</taxon>
        <taxon>Fusobacteriales</taxon>
        <taxon>Fusobacteriaceae</taxon>
        <taxon>Ilyobacter</taxon>
    </lineage>
</organism>
<accession>E3H5Y9</accession>
<gene>
    <name evidence="1" type="ordered locus">Ilyop_0491</name>
</gene>
<reference evidence="1 2" key="1">
    <citation type="journal article" date="2010" name="Stand. Genomic Sci.">
        <title>Complete genome sequence of Ilyobacter polytropus type strain (CuHbu1).</title>
        <authorList>
            <person name="Sikorski J."/>
            <person name="Chertkov O."/>
            <person name="Lapidus A."/>
            <person name="Nolan M."/>
            <person name="Lucas S."/>
            <person name="Del Rio T.G."/>
            <person name="Tice H."/>
            <person name="Cheng J.F."/>
            <person name="Tapia R."/>
            <person name="Han C."/>
            <person name="Goodwin L."/>
            <person name="Pitluck S."/>
            <person name="Liolios K."/>
            <person name="Ivanova N."/>
            <person name="Mavromatis K."/>
            <person name="Mikhailova N."/>
            <person name="Pati A."/>
            <person name="Chen A."/>
            <person name="Palaniappan K."/>
            <person name="Land M."/>
            <person name="Hauser L."/>
            <person name="Chang Y.J."/>
            <person name="Jeffries C.D."/>
            <person name="Brambilla E."/>
            <person name="Yasawong M."/>
            <person name="Rohde M."/>
            <person name="Pukall R."/>
            <person name="Spring S."/>
            <person name="Goker M."/>
            <person name="Woyke T."/>
            <person name="Bristow J."/>
            <person name="Eisen J.A."/>
            <person name="Markowitz V."/>
            <person name="Hugenholtz P."/>
            <person name="Kyrpides N.C."/>
            <person name="Klenk H.P."/>
        </authorList>
    </citation>
    <scope>NUCLEOTIDE SEQUENCE [LARGE SCALE GENOMIC DNA]</scope>
    <source>
        <strain evidence="2">ATCC 51220 / DSM 2926 / LMG 16218 / CuHBu1</strain>
    </source>
</reference>
<dbReference type="STRING" id="572544.Ilyop_0491"/>
<dbReference type="EMBL" id="CP002281">
    <property type="protein sequence ID" value="ADO82279.1"/>
    <property type="molecule type" value="Genomic_DNA"/>
</dbReference>
<dbReference type="RefSeq" id="WP_013386949.1">
    <property type="nucleotide sequence ID" value="NC_014632.1"/>
</dbReference>
<protein>
    <recommendedName>
        <fullName evidence="3">Prepilin-type N-terminal cleavage/methylation domain-containing protein</fullName>
    </recommendedName>
</protein>
<dbReference type="Proteomes" id="UP000006875">
    <property type="component" value="Chromosome"/>
</dbReference>
<dbReference type="KEGG" id="ipo:Ilyop_0491"/>
<name>E3H5Y9_ILYPC</name>
<keyword evidence="2" id="KW-1185">Reference proteome</keyword>
<dbReference type="Pfam" id="PF07963">
    <property type="entry name" value="N_methyl"/>
    <property type="match status" value="1"/>
</dbReference>
<evidence type="ECO:0000313" key="2">
    <source>
        <dbReference type="Proteomes" id="UP000006875"/>
    </source>
</evidence>
<dbReference type="OrthoDB" id="93847at2"/>
<dbReference type="HOGENOM" id="CLU_1330446_0_0_0"/>
<sequence length="224" mass="25879">MNKRGFTVIEALVAVAVLAVVFLLSSPLIKGFGMVSRRVQMQKKVDHKFSVVTKFMKSKVRSAKNSRDLSGYNDKLGYVGVFKKFKSKDVDDVDYYSEDYYEAKDFFKELETDEKKSGPILFLEIPADSTSDSVNSKFVFFMFEKDKIKYRESKEFTESDETDDTFTFDGNGWETIMDDVEDCSFKYREGIVTFFIDMDVDEFEGKIKDTVRDTVISRIDINSL</sequence>
<evidence type="ECO:0000313" key="1">
    <source>
        <dbReference type="EMBL" id="ADO82279.1"/>
    </source>
</evidence>
<dbReference type="eggNOG" id="COG2165">
    <property type="taxonomic scope" value="Bacteria"/>
</dbReference>
<dbReference type="AlphaFoldDB" id="E3H5Y9"/>
<proteinExistence type="predicted"/>
<dbReference type="NCBIfam" id="TIGR02532">
    <property type="entry name" value="IV_pilin_GFxxxE"/>
    <property type="match status" value="1"/>
</dbReference>
<evidence type="ECO:0008006" key="3">
    <source>
        <dbReference type="Google" id="ProtNLM"/>
    </source>
</evidence>
<dbReference type="InterPro" id="IPR012902">
    <property type="entry name" value="N_methyl_site"/>
</dbReference>